<proteinExistence type="predicted"/>
<comment type="caution">
    <text evidence="1">The sequence shown here is derived from an EMBL/GenBank/DDBJ whole genome shotgun (WGS) entry which is preliminary data.</text>
</comment>
<keyword evidence="2" id="KW-1185">Reference proteome</keyword>
<evidence type="ECO:0000313" key="1">
    <source>
        <dbReference type="EMBL" id="MCE2055922.1"/>
    </source>
</evidence>
<reference evidence="1 2" key="1">
    <citation type="journal article" date="2021" name="BMC Genomics">
        <title>Datura genome reveals duplications of psychoactive alkaloid biosynthetic genes and high mutation rate following tissue culture.</title>
        <authorList>
            <person name="Rajewski A."/>
            <person name="Carter-House D."/>
            <person name="Stajich J."/>
            <person name="Litt A."/>
        </authorList>
    </citation>
    <scope>NUCLEOTIDE SEQUENCE [LARGE SCALE GENOMIC DNA]</scope>
    <source>
        <strain evidence="1">AR-01</strain>
    </source>
</reference>
<organism evidence="1 2">
    <name type="scientific">Datura stramonium</name>
    <name type="common">Jimsonweed</name>
    <name type="synonym">Common thornapple</name>
    <dbReference type="NCBI Taxonomy" id="4076"/>
    <lineage>
        <taxon>Eukaryota</taxon>
        <taxon>Viridiplantae</taxon>
        <taxon>Streptophyta</taxon>
        <taxon>Embryophyta</taxon>
        <taxon>Tracheophyta</taxon>
        <taxon>Spermatophyta</taxon>
        <taxon>Magnoliopsida</taxon>
        <taxon>eudicotyledons</taxon>
        <taxon>Gunneridae</taxon>
        <taxon>Pentapetalae</taxon>
        <taxon>asterids</taxon>
        <taxon>lamiids</taxon>
        <taxon>Solanales</taxon>
        <taxon>Solanaceae</taxon>
        <taxon>Solanoideae</taxon>
        <taxon>Datureae</taxon>
        <taxon>Datura</taxon>
    </lineage>
</organism>
<accession>A0ABS8W4X0</accession>
<sequence>MGGCVSNPSKRLKLKTRVHSQDFIRFFRGSCIFCFIAPIERLTGAGSMQQVDVCEFVTVDYESSVGSTIHHYQNYHQVDATEICPSLVVAAGSALDHQSQTESTPRFDDTLNNIDISCVDGNFTKRSNVVEDPSLASQRKKLSVVTLAISHIARHLELPFVEPHEKVPCCSSSIYSCPCYPTSVFMGTTTGEGMSLVLYSKVSENFEKSFSTISRQYKEICNGRNETVKSYISRKGFDAFRERLKHGILDLGLAIQAQKQGAARKEFYAVFN</sequence>
<dbReference type="PANTHER" id="PTHR31558">
    <property type="entry name" value="CW14 PROTEIN"/>
    <property type="match status" value="1"/>
</dbReference>
<gene>
    <name evidence="1" type="ORF">HAX54_043746</name>
</gene>
<name>A0ABS8W4X0_DATST</name>
<dbReference type="Proteomes" id="UP000823775">
    <property type="component" value="Unassembled WGS sequence"/>
</dbReference>
<protein>
    <submittedName>
        <fullName evidence="1">Uncharacterized protein</fullName>
    </submittedName>
</protein>
<dbReference type="EMBL" id="JACEIK010006586">
    <property type="protein sequence ID" value="MCE2055922.1"/>
    <property type="molecule type" value="Genomic_DNA"/>
</dbReference>
<dbReference type="PANTHER" id="PTHR31558:SF40">
    <property type="entry name" value="EXPRESSED PROTEIN"/>
    <property type="match status" value="1"/>
</dbReference>
<evidence type="ECO:0000313" key="2">
    <source>
        <dbReference type="Proteomes" id="UP000823775"/>
    </source>
</evidence>